<reference evidence="1" key="1">
    <citation type="submission" date="2021-01" db="EMBL/GenBank/DDBJ databases">
        <authorList>
            <consortium name="Genoscope - CEA"/>
            <person name="William W."/>
        </authorList>
    </citation>
    <scope>NUCLEOTIDE SEQUENCE</scope>
</reference>
<keyword evidence="2" id="KW-1185">Reference proteome</keyword>
<proteinExistence type="predicted"/>
<evidence type="ECO:0000313" key="1">
    <source>
        <dbReference type="EMBL" id="CAD8205688.1"/>
    </source>
</evidence>
<accession>A0A8S1XZ05</accession>
<evidence type="ECO:0000313" key="2">
    <source>
        <dbReference type="Proteomes" id="UP000683925"/>
    </source>
</evidence>
<name>A0A8S1XZ05_PAROT</name>
<dbReference type="AlphaFoldDB" id="A0A8S1XZ05"/>
<dbReference type="Proteomes" id="UP000683925">
    <property type="component" value="Unassembled WGS sequence"/>
</dbReference>
<protein>
    <submittedName>
        <fullName evidence="1">Uncharacterized protein</fullName>
    </submittedName>
</protein>
<sequence length="53" mass="6426">MQTLSAQTVVRRGNKQLEIGIEQQINQTIRNRIHFYNNYEFKTQKTIRTYQQP</sequence>
<comment type="caution">
    <text evidence="1">The sequence shown here is derived from an EMBL/GenBank/DDBJ whole genome shotgun (WGS) entry which is preliminary data.</text>
</comment>
<gene>
    <name evidence="1" type="ORF">POCTA_138.1.T1360050</name>
</gene>
<dbReference type="EMBL" id="CAJJDP010000137">
    <property type="protein sequence ID" value="CAD8205688.1"/>
    <property type="molecule type" value="Genomic_DNA"/>
</dbReference>
<organism evidence="1 2">
    <name type="scientific">Paramecium octaurelia</name>
    <dbReference type="NCBI Taxonomy" id="43137"/>
    <lineage>
        <taxon>Eukaryota</taxon>
        <taxon>Sar</taxon>
        <taxon>Alveolata</taxon>
        <taxon>Ciliophora</taxon>
        <taxon>Intramacronucleata</taxon>
        <taxon>Oligohymenophorea</taxon>
        <taxon>Peniculida</taxon>
        <taxon>Parameciidae</taxon>
        <taxon>Paramecium</taxon>
    </lineage>
</organism>